<dbReference type="EMBL" id="UINC01000458">
    <property type="protein sequence ID" value="SUZ55745.1"/>
    <property type="molecule type" value="Genomic_DNA"/>
</dbReference>
<evidence type="ECO:0000313" key="2">
    <source>
        <dbReference type="EMBL" id="SUZ55745.1"/>
    </source>
</evidence>
<proteinExistence type="predicted"/>
<gene>
    <name evidence="2" type="ORF">METZ01_LOCUS8599</name>
</gene>
<dbReference type="PRINTS" id="PR00420">
    <property type="entry name" value="RNGMNOXGNASE"/>
</dbReference>
<reference evidence="2" key="1">
    <citation type="submission" date="2018-05" db="EMBL/GenBank/DDBJ databases">
        <authorList>
            <person name="Lanie J.A."/>
            <person name="Ng W.-L."/>
            <person name="Kazmierczak K.M."/>
            <person name="Andrzejewski T.M."/>
            <person name="Davidsen T.M."/>
            <person name="Wayne K.J."/>
            <person name="Tettelin H."/>
            <person name="Glass J.I."/>
            <person name="Rusch D."/>
            <person name="Podicherti R."/>
            <person name="Tsui H.-C.T."/>
            <person name="Winkler M.E."/>
        </authorList>
    </citation>
    <scope>NUCLEOTIDE SEQUENCE</scope>
</reference>
<dbReference type="SUPFAM" id="SSF51905">
    <property type="entry name" value="FAD/NAD(P)-binding domain"/>
    <property type="match status" value="1"/>
</dbReference>
<organism evidence="2">
    <name type="scientific">marine metagenome</name>
    <dbReference type="NCBI Taxonomy" id="408172"/>
    <lineage>
        <taxon>unclassified sequences</taxon>
        <taxon>metagenomes</taxon>
        <taxon>ecological metagenomes</taxon>
    </lineage>
</organism>
<sequence>MPREWDLIVVGGGPGGAAAAAVAAVAGLETLLLERGGTLRHKPCGGILPEITEELIEEVFGATLPPEVLAEQWELRLRYTPPSGEANGGRVRESRLLNVKRDHFDQWLRDRAALAGATVRQNARVSDIDVDGGFSVSYSQRGEERRATAARLVGADGVHSLVRRRLAPDAVATKMLVGQRLVQVVGELPADFHCVFAGVLSPFYAYSVPKGGLLKIGSGMTEEERTDLMPSLDRFSKWLEQNDVADLGKVVQQEGWAIPFGEQQLDAAGALLVGDAAGLCNPLSGEGIRLAIESGQLAAESIIEAGARSPVPDYRDGVAGIAQMVAALHRVVLTTDDDAREQFVAAELARP</sequence>
<dbReference type="Gene3D" id="3.50.50.60">
    <property type="entry name" value="FAD/NAD(P)-binding domain"/>
    <property type="match status" value="1"/>
</dbReference>
<dbReference type="InterPro" id="IPR050407">
    <property type="entry name" value="Geranylgeranyl_reductase"/>
</dbReference>
<name>A0A381NMD5_9ZZZZ</name>
<feature type="domain" description="FAD-binding" evidence="1">
    <location>
        <begin position="6"/>
        <end position="187"/>
    </location>
</feature>
<dbReference type="GO" id="GO:0071949">
    <property type="term" value="F:FAD binding"/>
    <property type="evidence" value="ECO:0007669"/>
    <property type="project" value="InterPro"/>
</dbReference>
<protein>
    <recommendedName>
        <fullName evidence="1">FAD-binding domain-containing protein</fullName>
    </recommendedName>
</protein>
<dbReference type="InterPro" id="IPR036188">
    <property type="entry name" value="FAD/NAD-bd_sf"/>
</dbReference>
<evidence type="ECO:0000259" key="1">
    <source>
        <dbReference type="Pfam" id="PF01494"/>
    </source>
</evidence>
<accession>A0A381NMD5</accession>
<dbReference type="PANTHER" id="PTHR42685">
    <property type="entry name" value="GERANYLGERANYL DIPHOSPHATE REDUCTASE"/>
    <property type="match status" value="1"/>
</dbReference>
<dbReference type="Pfam" id="PF01494">
    <property type="entry name" value="FAD_binding_3"/>
    <property type="match status" value="1"/>
</dbReference>
<dbReference type="GO" id="GO:0016628">
    <property type="term" value="F:oxidoreductase activity, acting on the CH-CH group of donors, NAD or NADP as acceptor"/>
    <property type="evidence" value="ECO:0007669"/>
    <property type="project" value="InterPro"/>
</dbReference>
<dbReference type="PANTHER" id="PTHR42685:SF22">
    <property type="entry name" value="CONDITIONED MEDIUM FACTOR RECEPTOR 1"/>
    <property type="match status" value="1"/>
</dbReference>
<dbReference type="InterPro" id="IPR002938">
    <property type="entry name" value="FAD-bd"/>
</dbReference>
<dbReference type="NCBIfam" id="TIGR02032">
    <property type="entry name" value="GG-red-SF"/>
    <property type="match status" value="1"/>
</dbReference>
<dbReference type="InterPro" id="IPR011777">
    <property type="entry name" value="Geranylgeranyl_Rdtase_fam"/>
</dbReference>
<dbReference type="AlphaFoldDB" id="A0A381NMD5"/>